<dbReference type="InterPro" id="IPR001279">
    <property type="entry name" value="Metallo-B-lactamas"/>
</dbReference>
<keyword evidence="1 4" id="KW-0378">Hydrolase</keyword>
<evidence type="ECO:0000313" key="4">
    <source>
        <dbReference type="EMBL" id="MBC2603488.1"/>
    </source>
</evidence>
<reference evidence="4 5" key="1">
    <citation type="submission" date="2020-07" db="EMBL/GenBank/DDBJ databases">
        <authorList>
            <person name="Feng X."/>
        </authorList>
    </citation>
    <scope>NUCLEOTIDE SEQUENCE [LARGE SCALE GENOMIC DNA]</scope>
    <source>
        <strain evidence="4 5">JCM14086</strain>
    </source>
</reference>
<proteinExistence type="predicted"/>
<comment type="caution">
    <text evidence="4">The sequence shown here is derived from an EMBL/GenBank/DDBJ whole genome shotgun (WGS) entry which is preliminary data.</text>
</comment>
<dbReference type="GO" id="GO:0004521">
    <property type="term" value="F:RNA endonuclease activity"/>
    <property type="evidence" value="ECO:0007669"/>
    <property type="project" value="TreeGrafter"/>
</dbReference>
<dbReference type="SUPFAM" id="SSF56281">
    <property type="entry name" value="Metallo-hydrolase/oxidoreductase"/>
    <property type="match status" value="1"/>
</dbReference>
<dbReference type="Gene3D" id="3.60.15.10">
    <property type="entry name" value="Ribonuclease Z/Hydroxyacylglutathione hydrolase-like"/>
    <property type="match status" value="1"/>
</dbReference>
<gene>
    <name evidence="4" type="ORF">H5P30_17030</name>
</gene>
<feature type="domain" description="Metallo-beta-lactamase" evidence="2">
    <location>
        <begin position="13"/>
        <end position="236"/>
    </location>
</feature>
<protein>
    <submittedName>
        <fullName evidence="4">MBL fold metallo-hydrolase</fullName>
    </submittedName>
</protein>
<dbReference type="Pfam" id="PF00753">
    <property type="entry name" value="Lactamase_B"/>
    <property type="match status" value="1"/>
</dbReference>
<evidence type="ECO:0000259" key="2">
    <source>
        <dbReference type="SMART" id="SM00849"/>
    </source>
</evidence>
<dbReference type="Pfam" id="PF10996">
    <property type="entry name" value="Beta-Casp"/>
    <property type="match status" value="1"/>
</dbReference>
<evidence type="ECO:0000259" key="3">
    <source>
        <dbReference type="SMART" id="SM01027"/>
    </source>
</evidence>
<dbReference type="PANTHER" id="PTHR11203:SF37">
    <property type="entry name" value="INTEGRATOR COMPLEX SUBUNIT 11"/>
    <property type="match status" value="1"/>
</dbReference>
<evidence type="ECO:0000256" key="1">
    <source>
        <dbReference type="ARBA" id="ARBA00022801"/>
    </source>
</evidence>
<dbReference type="SMART" id="SM00849">
    <property type="entry name" value="Lactamase_B"/>
    <property type="match status" value="1"/>
</dbReference>
<dbReference type="PANTHER" id="PTHR11203">
    <property type="entry name" value="CLEAVAGE AND POLYADENYLATION SPECIFICITY FACTOR FAMILY MEMBER"/>
    <property type="match status" value="1"/>
</dbReference>
<evidence type="ECO:0000313" key="5">
    <source>
        <dbReference type="Proteomes" id="UP000525652"/>
    </source>
</evidence>
<dbReference type="AlphaFoldDB" id="A0A7X1B0Q1"/>
<dbReference type="InterPro" id="IPR011108">
    <property type="entry name" value="RMMBL"/>
</dbReference>
<dbReference type="InterPro" id="IPR022712">
    <property type="entry name" value="Beta_Casp"/>
</dbReference>
<dbReference type="InterPro" id="IPR050698">
    <property type="entry name" value="MBL"/>
</dbReference>
<dbReference type="Pfam" id="PF07521">
    <property type="entry name" value="RMMBL"/>
    <property type="match status" value="1"/>
</dbReference>
<dbReference type="InterPro" id="IPR036866">
    <property type="entry name" value="RibonucZ/Hydroxyglut_hydro"/>
</dbReference>
<dbReference type="Proteomes" id="UP000525652">
    <property type="component" value="Unassembled WGS sequence"/>
</dbReference>
<dbReference type="Gene3D" id="3.40.50.10890">
    <property type="match status" value="1"/>
</dbReference>
<dbReference type="SMART" id="SM01027">
    <property type="entry name" value="Beta-Casp"/>
    <property type="match status" value="1"/>
</dbReference>
<feature type="domain" description="Beta-Casp" evidence="3">
    <location>
        <begin position="248"/>
        <end position="366"/>
    </location>
</feature>
<organism evidence="4 5">
    <name type="scientific">Puniceicoccus vermicola</name>
    <dbReference type="NCBI Taxonomy" id="388746"/>
    <lineage>
        <taxon>Bacteria</taxon>
        <taxon>Pseudomonadati</taxon>
        <taxon>Verrucomicrobiota</taxon>
        <taxon>Opitutia</taxon>
        <taxon>Puniceicoccales</taxon>
        <taxon>Puniceicoccaceae</taxon>
        <taxon>Puniceicoccus</taxon>
    </lineage>
</organism>
<dbReference type="RefSeq" id="WP_185694116.1">
    <property type="nucleotide sequence ID" value="NZ_JACHVA010000127.1"/>
</dbReference>
<keyword evidence="5" id="KW-1185">Reference proteome</keyword>
<sequence>MYITDLNRAGGIGANSLFVEIGPFRVLVDAGMHPKAVGREAMPRFELLDDVALDLIILTHCHLDHLGSLPVVAREHPGAEIWMSRESAVLAPRMMRNSVRVMSRQREEADIPEYPLFTDGEVKALEERFTPIPIGHTSQLHVNGQVLEVEFYHAGHVPGAVSVLLRHGKESIMLSGDVLFTDQHILPGASRDIPKNVNALVLETTRGGTSREPGQSRDEEIERLVDTIADTISQGGSVLLPVFALGRMQEILSILHEGFQEKLIPECPVYTSGLGMDLANYFDYLSKKNSPLRFRKRILKDLNVRRMPRDIFPGKNPPGPAIYVASSGMMVANTPSYRLAAAMIGEPSNAICFVGYCDPDAHGYKVLSSKPGDSILFETLDYRATSRANIERFDLSSHADREELLDYAIAMNPGTVILSHGDPDARGWFEEELYASVLDSRIIDPEPLKRVHC</sequence>
<accession>A0A7X1B0Q1</accession>
<dbReference type="EMBL" id="JACHVA010000127">
    <property type="protein sequence ID" value="MBC2603488.1"/>
    <property type="molecule type" value="Genomic_DNA"/>
</dbReference>
<dbReference type="GO" id="GO:0016787">
    <property type="term" value="F:hydrolase activity"/>
    <property type="evidence" value="ECO:0007669"/>
    <property type="project" value="UniProtKB-KW"/>
</dbReference>
<name>A0A7X1B0Q1_9BACT</name>